<dbReference type="EMBL" id="JAQQPM010000001">
    <property type="protein sequence ID" value="KAK2066910.1"/>
    <property type="molecule type" value="Genomic_DNA"/>
</dbReference>
<evidence type="ECO:0000313" key="2">
    <source>
        <dbReference type="Proteomes" id="UP001217918"/>
    </source>
</evidence>
<name>A0AAD9HXR4_9PEZI</name>
<sequence length="100" mass="11329">MLIMHSLDAYHWPMGLSEQLPADMDGHGANNERPGRIQEIECRCFVALLFEIKELQLSSDVIELLLSNRRLVQVQRSSYMPDNVLSASGLLVCARPYDVL</sequence>
<dbReference type="Proteomes" id="UP001217918">
    <property type="component" value="Unassembled WGS sequence"/>
</dbReference>
<gene>
    <name evidence="1" type="ORF">P8C59_000688</name>
</gene>
<keyword evidence="2" id="KW-1185">Reference proteome</keyword>
<comment type="caution">
    <text evidence="1">The sequence shown here is derived from an EMBL/GenBank/DDBJ whole genome shotgun (WGS) entry which is preliminary data.</text>
</comment>
<evidence type="ECO:0000313" key="1">
    <source>
        <dbReference type="EMBL" id="KAK2066910.1"/>
    </source>
</evidence>
<proteinExistence type="predicted"/>
<accession>A0AAD9HXR4</accession>
<reference evidence="1" key="1">
    <citation type="journal article" date="2023" name="Mol. Plant Microbe Interact.">
        <title>Elucidating the Obligate Nature and Biological Capacity of an Invasive Fungal Corn Pathogen.</title>
        <authorList>
            <person name="MacCready J.S."/>
            <person name="Roggenkamp E.M."/>
            <person name="Gdanetz K."/>
            <person name="Chilvers M.I."/>
        </authorList>
    </citation>
    <scope>NUCLEOTIDE SEQUENCE</scope>
    <source>
        <strain evidence="1">PM02</strain>
    </source>
</reference>
<dbReference type="AlphaFoldDB" id="A0AAD9HXR4"/>
<protein>
    <submittedName>
        <fullName evidence="1">Uncharacterized protein</fullName>
    </submittedName>
</protein>
<organism evidence="1 2">
    <name type="scientific">Phyllachora maydis</name>
    <dbReference type="NCBI Taxonomy" id="1825666"/>
    <lineage>
        <taxon>Eukaryota</taxon>
        <taxon>Fungi</taxon>
        <taxon>Dikarya</taxon>
        <taxon>Ascomycota</taxon>
        <taxon>Pezizomycotina</taxon>
        <taxon>Sordariomycetes</taxon>
        <taxon>Sordariomycetidae</taxon>
        <taxon>Phyllachorales</taxon>
        <taxon>Phyllachoraceae</taxon>
        <taxon>Phyllachora</taxon>
    </lineage>
</organism>